<dbReference type="EMBL" id="SOAU01000001">
    <property type="protein sequence ID" value="TDT15705.1"/>
    <property type="molecule type" value="Genomic_DNA"/>
</dbReference>
<accession>A0A4R7HXD5</accession>
<reference evidence="1 2" key="1">
    <citation type="submission" date="2019-03" db="EMBL/GenBank/DDBJ databases">
        <title>Sequencing the genomes of 1000 actinobacteria strains.</title>
        <authorList>
            <person name="Klenk H.-P."/>
        </authorList>
    </citation>
    <scope>NUCLEOTIDE SEQUENCE [LARGE SCALE GENOMIC DNA]</scope>
    <source>
        <strain evidence="1 2">DSM 18936</strain>
    </source>
</reference>
<evidence type="ECO:0000313" key="1">
    <source>
        <dbReference type="EMBL" id="TDT15705.1"/>
    </source>
</evidence>
<dbReference type="SUPFAM" id="SSF102588">
    <property type="entry name" value="LmbE-like"/>
    <property type="match status" value="1"/>
</dbReference>
<dbReference type="OrthoDB" id="3514174at2"/>
<comment type="caution">
    <text evidence="1">The sequence shown here is derived from an EMBL/GenBank/DDBJ whole genome shotgun (WGS) entry which is preliminary data.</text>
</comment>
<keyword evidence="2" id="KW-1185">Reference proteome</keyword>
<organism evidence="1 2">
    <name type="scientific">Ilumatobacter fluminis</name>
    <dbReference type="NCBI Taxonomy" id="467091"/>
    <lineage>
        <taxon>Bacteria</taxon>
        <taxon>Bacillati</taxon>
        <taxon>Actinomycetota</taxon>
        <taxon>Acidimicrobiia</taxon>
        <taxon>Acidimicrobiales</taxon>
        <taxon>Ilumatobacteraceae</taxon>
        <taxon>Ilumatobacter</taxon>
    </lineage>
</organism>
<dbReference type="InterPro" id="IPR003737">
    <property type="entry name" value="GlcNAc_PI_deacetylase-related"/>
</dbReference>
<dbReference type="GO" id="GO:0016137">
    <property type="term" value="P:glycoside metabolic process"/>
    <property type="evidence" value="ECO:0007669"/>
    <property type="project" value="UniProtKB-ARBA"/>
</dbReference>
<dbReference type="Gene3D" id="3.40.50.10320">
    <property type="entry name" value="LmbE-like"/>
    <property type="match status" value="1"/>
</dbReference>
<dbReference type="RefSeq" id="WP_133868137.1">
    <property type="nucleotide sequence ID" value="NZ_SOAU01000001.1"/>
</dbReference>
<dbReference type="PANTHER" id="PTHR12993">
    <property type="entry name" value="N-ACETYLGLUCOSAMINYL-PHOSPHATIDYLINOSITOL DE-N-ACETYLASE-RELATED"/>
    <property type="match status" value="1"/>
</dbReference>
<dbReference type="AlphaFoldDB" id="A0A4R7HXD5"/>
<dbReference type="Proteomes" id="UP000294558">
    <property type="component" value="Unassembled WGS sequence"/>
</dbReference>
<evidence type="ECO:0000313" key="2">
    <source>
        <dbReference type="Proteomes" id="UP000294558"/>
    </source>
</evidence>
<name>A0A4R7HXD5_9ACTN</name>
<sequence>MLQPDQIERALVITAHPDDVDFGAAGTVANLTDAGAQVTYCLVTDGQAGGFDDSISREEMARIRREEQTKAAAEVGVTDLVFLGHMDGSVQFDLNLRRDLSRVIREVRPQVVITQSPTINVTSVYGSHADHVATGQAAWAAVYPDARNPYQFPDLLIEGCEPWSVDEIWIMFGSGQPNEPVETVDITRQIDRKIQALRAHVSQHRDPDGLEQRVRTWWGSMAVEAGLPDGSFAERFFVADSR</sequence>
<dbReference type="GO" id="GO:0016811">
    <property type="term" value="F:hydrolase activity, acting on carbon-nitrogen (but not peptide) bonds, in linear amides"/>
    <property type="evidence" value="ECO:0007669"/>
    <property type="project" value="TreeGrafter"/>
</dbReference>
<dbReference type="PANTHER" id="PTHR12993:SF28">
    <property type="entry name" value="LMBE FAMILY PROTEIN"/>
    <property type="match status" value="1"/>
</dbReference>
<gene>
    <name evidence="1" type="ORF">BDK89_1281</name>
</gene>
<protein>
    <submittedName>
        <fullName evidence="1">LmbE family N-acetylglucosaminyl deacetylase</fullName>
    </submittedName>
</protein>
<dbReference type="InterPro" id="IPR024078">
    <property type="entry name" value="LmbE-like_dom_sf"/>
</dbReference>
<proteinExistence type="predicted"/>
<dbReference type="Pfam" id="PF02585">
    <property type="entry name" value="PIG-L"/>
    <property type="match status" value="1"/>
</dbReference>